<accession>A0A5J5CSH5</accession>
<reference evidence="3 4" key="1">
    <citation type="submission" date="2019-08" db="EMBL/GenBank/DDBJ databases">
        <title>A chromosome-level genome assembly, high-density linkage maps, and genome scans reveal the genomic architecture of hybrid incompatibilities underlying speciation via character displacement in darters (Percidae: Etheostominae).</title>
        <authorList>
            <person name="Moran R.L."/>
            <person name="Catchen J.M."/>
            <person name="Fuller R.C."/>
        </authorList>
    </citation>
    <scope>NUCLEOTIDE SEQUENCE [LARGE SCALE GENOMIC DNA]</scope>
    <source>
        <strain evidence="3">EspeVRDwgs_2016</strain>
        <tissue evidence="3">Muscle</tissue>
    </source>
</reference>
<protein>
    <recommendedName>
        <fullName evidence="2">BAG domain-containing protein</fullName>
    </recommendedName>
</protein>
<name>A0A5J5CSH5_9PERO</name>
<dbReference type="Gene3D" id="1.20.58.890">
    <property type="match status" value="1"/>
</dbReference>
<keyword evidence="4" id="KW-1185">Reference proteome</keyword>
<dbReference type="PANTHER" id="PTHR12334:SF6">
    <property type="entry name" value="BAG FAMILY MOLECULAR CHAPERONE REGULATOR 2"/>
    <property type="match status" value="1"/>
</dbReference>
<evidence type="ECO:0000259" key="2">
    <source>
        <dbReference type="PROSITE" id="PS51035"/>
    </source>
</evidence>
<dbReference type="InterPro" id="IPR003103">
    <property type="entry name" value="BAG_domain"/>
</dbReference>
<dbReference type="GO" id="GO:0050821">
    <property type="term" value="P:protein stabilization"/>
    <property type="evidence" value="ECO:0007669"/>
    <property type="project" value="TreeGrafter"/>
</dbReference>
<organism evidence="3 4">
    <name type="scientific">Etheostoma spectabile</name>
    <name type="common">orangethroat darter</name>
    <dbReference type="NCBI Taxonomy" id="54343"/>
    <lineage>
        <taxon>Eukaryota</taxon>
        <taxon>Metazoa</taxon>
        <taxon>Chordata</taxon>
        <taxon>Craniata</taxon>
        <taxon>Vertebrata</taxon>
        <taxon>Euteleostomi</taxon>
        <taxon>Actinopterygii</taxon>
        <taxon>Neopterygii</taxon>
        <taxon>Teleostei</taxon>
        <taxon>Neoteleostei</taxon>
        <taxon>Acanthomorphata</taxon>
        <taxon>Eupercaria</taxon>
        <taxon>Perciformes</taxon>
        <taxon>Percoidei</taxon>
        <taxon>Percidae</taxon>
        <taxon>Etheostomatinae</taxon>
        <taxon>Etheostoma</taxon>
    </lineage>
</organism>
<feature type="coiled-coil region" evidence="1">
    <location>
        <begin position="219"/>
        <end position="249"/>
    </location>
</feature>
<dbReference type="Proteomes" id="UP000327493">
    <property type="component" value="Chromosome 17"/>
</dbReference>
<evidence type="ECO:0000313" key="3">
    <source>
        <dbReference type="EMBL" id="KAA8583889.1"/>
    </source>
</evidence>
<feature type="non-terminal residue" evidence="3">
    <location>
        <position position="1"/>
    </location>
</feature>
<evidence type="ECO:0000256" key="1">
    <source>
        <dbReference type="SAM" id="Coils"/>
    </source>
</evidence>
<proteinExistence type="predicted"/>
<dbReference type="AlphaFoldDB" id="A0A5J5CSH5"/>
<dbReference type="PROSITE" id="PS51035">
    <property type="entry name" value="BAG"/>
    <property type="match status" value="1"/>
</dbReference>
<dbReference type="InterPro" id="IPR037689">
    <property type="entry name" value="BAG2"/>
</dbReference>
<evidence type="ECO:0000313" key="4">
    <source>
        <dbReference type="Proteomes" id="UP000327493"/>
    </source>
</evidence>
<dbReference type="PANTHER" id="PTHR12334">
    <property type="entry name" value="BAG FAMILY MOLECULAR CHAPERONE REGULATOR 2"/>
    <property type="match status" value="1"/>
</dbReference>
<gene>
    <name evidence="3" type="ORF">FQN60_015097</name>
</gene>
<dbReference type="EMBL" id="VOFY01000017">
    <property type="protein sequence ID" value="KAA8583889.1"/>
    <property type="molecule type" value="Genomic_DNA"/>
</dbReference>
<dbReference type="GO" id="GO:0051087">
    <property type="term" value="F:protein-folding chaperone binding"/>
    <property type="evidence" value="ECO:0007669"/>
    <property type="project" value="InterPro"/>
</dbReference>
<dbReference type="GO" id="GO:0000774">
    <property type="term" value="F:adenyl-nucleotide exchange factor activity"/>
    <property type="evidence" value="ECO:0007669"/>
    <property type="project" value="InterPro"/>
</dbReference>
<sequence length="260" mass="28870">AVTREASVRTDLKEVAVHVRKCSPWGAAAVSWTAQLIAHGICVRDGPSYFPTMAQAKIQAKMNEATCSKFSRTLSMADRSGQLLESLDQLELRVETLREAASAMEQERECILEMIQSIQSSQELRNICPGEREELSLTANHLMGRTLSVEISVGTIRNPQQEEALHKATSVIDEIVKKLLDDMDSGRQQLRAMHAACVTEAPPVPIDQKFQAIVISCALEDQKNIKRRLETLLRNVENAEKNIKIMDHQKLAGPKSNGCP</sequence>
<comment type="caution">
    <text evidence="3">The sequence shown here is derived from an EMBL/GenBank/DDBJ whole genome shotgun (WGS) entry which is preliminary data.</text>
</comment>
<feature type="domain" description="BAG" evidence="2">
    <location>
        <begin position="164"/>
        <end position="244"/>
    </location>
</feature>
<feature type="coiled-coil region" evidence="1">
    <location>
        <begin position="80"/>
        <end position="114"/>
    </location>
</feature>
<keyword evidence="1" id="KW-0175">Coiled coil</keyword>